<dbReference type="OrthoDB" id="259915at2"/>
<dbReference type="EMBL" id="CP032568">
    <property type="protein sequence ID" value="AYF75531.1"/>
    <property type="molecule type" value="Genomic_DNA"/>
</dbReference>
<dbReference type="Proteomes" id="UP000267164">
    <property type="component" value="Chromosome"/>
</dbReference>
<protein>
    <recommendedName>
        <fullName evidence="3">DUF1444 family protein</fullName>
    </recommendedName>
</protein>
<evidence type="ECO:0008006" key="3">
    <source>
        <dbReference type="Google" id="ProtNLM"/>
    </source>
</evidence>
<evidence type="ECO:0000313" key="1">
    <source>
        <dbReference type="EMBL" id="AYF75531.1"/>
    </source>
</evidence>
<gene>
    <name evidence="1" type="ORF">D7D52_18620</name>
</gene>
<accession>A0A386ZCY8</accession>
<name>A0A386ZCY8_9NOCA</name>
<reference evidence="1 2" key="1">
    <citation type="submission" date="2018-09" db="EMBL/GenBank/DDBJ databases">
        <title>Nocardia yunnanensis sp. nov., an actinomycete isolated from a soil sample.</title>
        <authorList>
            <person name="Zhang J."/>
        </authorList>
    </citation>
    <scope>NUCLEOTIDE SEQUENCE [LARGE SCALE GENOMIC DNA]</scope>
    <source>
        <strain evidence="1 2">CFHS0054</strain>
    </source>
</reference>
<dbReference type="RefSeq" id="WP_120738132.1">
    <property type="nucleotide sequence ID" value="NZ_CP032568.1"/>
</dbReference>
<organism evidence="1 2">
    <name type="scientific">Nocardia yunnanensis</name>
    <dbReference type="NCBI Taxonomy" id="2382165"/>
    <lineage>
        <taxon>Bacteria</taxon>
        <taxon>Bacillati</taxon>
        <taxon>Actinomycetota</taxon>
        <taxon>Actinomycetes</taxon>
        <taxon>Mycobacteriales</taxon>
        <taxon>Nocardiaceae</taxon>
        <taxon>Nocardia</taxon>
    </lineage>
</organism>
<keyword evidence="2" id="KW-1185">Reference proteome</keyword>
<dbReference type="KEGG" id="nyu:D7D52_18620"/>
<dbReference type="AlphaFoldDB" id="A0A386ZCY8"/>
<sequence length="391" mass="42460">MGFLGEMFGSGRNRFGAKILDRVLGNAAVASARFDPEAYEIVYRLANGYAAKLNLDTLYRRFGGKISAELLLSVDSLILPPDAPRGWDAVAPKLRPVLRRTGYGAVRGARDPVLARPALPFLSELVVIDLPTAVQFVTGQDLSCWGVEADEVFSVAHANLTELAMNTLDAFEPAPGMRVFEFADDDGSSYVGSLPLMAGWLAGIRTRTGTRPLLYLPAHLGMFVVLGATPETLVRLQELAEERHAAAQRPLSAVPYTIDDDGDPIPLPVGPDHPAYRAIRHAEIGLAVSAYRAQAEQLRGEKGGAVMELVHVRDPDGTETTVTSWPDRATVLLPKADHLCFVAGADVFRVAWAEVARLVALERTPGYDPPRYRVHAHPPAEIMNRLRALSS</sequence>
<proteinExistence type="predicted"/>
<evidence type="ECO:0000313" key="2">
    <source>
        <dbReference type="Proteomes" id="UP000267164"/>
    </source>
</evidence>